<evidence type="ECO:0000256" key="6">
    <source>
        <dbReference type="ARBA" id="ARBA00022694"/>
    </source>
</evidence>
<organism evidence="8">
    <name type="scientific">Candidatus Nanosynbacter sp. TM7-074</name>
    <dbReference type="NCBI Taxonomy" id="3158573"/>
    <lineage>
        <taxon>Bacteria</taxon>
        <taxon>Candidatus Saccharimonadota</taxon>
        <taxon>Candidatus Saccharimonadia</taxon>
        <taxon>Candidatus Nanosynbacterales</taxon>
        <taxon>Candidatus Nanosynbacteraceae</taxon>
        <taxon>Candidatus Nanosynbacter</taxon>
    </lineage>
</organism>
<name>A0AB39JAJ6_9BACT</name>
<dbReference type="Gene3D" id="3.40.50.150">
    <property type="entry name" value="Vaccinia Virus protein VP39"/>
    <property type="match status" value="1"/>
</dbReference>
<keyword evidence="4 7" id="KW-0808">Transferase</keyword>
<dbReference type="InterPro" id="IPR055361">
    <property type="entry name" value="tRNA_methyltr_TrmB_bact"/>
</dbReference>
<dbReference type="PROSITE" id="PS51625">
    <property type="entry name" value="SAM_MT_TRMB"/>
    <property type="match status" value="1"/>
</dbReference>
<dbReference type="NCBIfam" id="NF001080">
    <property type="entry name" value="PRK00121.2-2"/>
    <property type="match status" value="1"/>
</dbReference>
<dbReference type="PANTHER" id="PTHR23417:SF14">
    <property type="entry name" value="PENTACOTRIPEPTIDE-REPEAT REGION OF PRORP DOMAIN-CONTAINING PROTEIN"/>
    <property type="match status" value="1"/>
</dbReference>
<dbReference type="HAMAP" id="MF_01057">
    <property type="entry name" value="tRNA_methyltr_TrmB"/>
    <property type="match status" value="1"/>
</dbReference>
<evidence type="ECO:0000256" key="7">
    <source>
        <dbReference type="HAMAP-Rule" id="MF_01057"/>
    </source>
</evidence>
<dbReference type="InterPro" id="IPR003358">
    <property type="entry name" value="tRNA_(Gua-N-7)_MeTrfase_Trmb"/>
</dbReference>
<dbReference type="CDD" id="cd02440">
    <property type="entry name" value="AdoMet_MTases"/>
    <property type="match status" value="1"/>
</dbReference>
<comment type="similarity">
    <text evidence="7">Belongs to the class I-like SAM-binding methyltransferase superfamily. TrmB family.</text>
</comment>
<feature type="binding site" evidence="7">
    <location>
        <position position="69"/>
    </location>
    <ligand>
        <name>S-adenosyl-L-methionine</name>
        <dbReference type="ChEBI" id="CHEBI:59789"/>
    </ligand>
</feature>
<evidence type="ECO:0000256" key="5">
    <source>
        <dbReference type="ARBA" id="ARBA00022691"/>
    </source>
</evidence>
<feature type="binding site" evidence="7">
    <location>
        <begin position="193"/>
        <end position="196"/>
    </location>
    <ligand>
        <name>substrate</name>
    </ligand>
</feature>
<feature type="binding site" evidence="7">
    <location>
        <position position="44"/>
    </location>
    <ligand>
        <name>S-adenosyl-L-methionine</name>
        <dbReference type="ChEBI" id="CHEBI:59789"/>
    </ligand>
</feature>
<evidence type="ECO:0000256" key="4">
    <source>
        <dbReference type="ARBA" id="ARBA00022679"/>
    </source>
</evidence>
<dbReference type="PANTHER" id="PTHR23417">
    <property type="entry name" value="3-DEOXY-D-MANNO-OCTULOSONIC-ACID TRANSFERASE/TRNA GUANINE-N 7 - -METHYLTRANSFERASE"/>
    <property type="match status" value="1"/>
</dbReference>
<keyword evidence="3 7" id="KW-0489">Methyltransferase</keyword>
<comment type="caution">
    <text evidence="7">Lacks conserved residue(s) required for the propagation of feature annotation.</text>
</comment>
<keyword evidence="5 7" id="KW-0949">S-adenosyl-L-methionine</keyword>
<dbReference type="InterPro" id="IPR029063">
    <property type="entry name" value="SAM-dependent_MTases_sf"/>
</dbReference>
<feature type="binding site" evidence="7">
    <location>
        <position position="154"/>
    </location>
    <ligand>
        <name>substrate</name>
    </ligand>
</feature>
<evidence type="ECO:0000256" key="1">
    <source>
        <dbReference type="ARBA" id="ARBA00000142"/>
    </source>
</evidence>
<sequence length="214" mass="24822">MSFVDPNQFIITRKRKKYKFALFHNSPLCFEFDEWVPHQVDVVEIGAGNGMFIVELAARHPEQVFVAVDVKGDRLQKGAREAEAHQLNNVFFVRARADQLGELFTPNSLNAIWLTFSDPFPRKRSAGRRLTHPHFLKTYAELLCADGSLIIKHDNPDFFNWSLEQLVTEGWRLKELTFDLHESDLGEDYKILTAYEQRWLSEGRIINFVKAVRG</sequence>
<dbReference type="Pfam" id="PF02390">
    <property type="entry name" value="Methyltransf_4"/>
    <property type="match status" value="1"/>
</dbReference>
<dbReference type="GO" id="GO:0043527">
    <property type="term" value="C:tRNA methyltransferase complex"/>
    <property type="evidence" value="ECO:0007669"/>
    <property type="project" value="TreeGrafter"/>
</dbReference>
<accession>A0AB39JAJ6</accession>
<dbReference type="SUPFAM" id="SSF53335">
    <property type="entry name" value="S-adenosyl-L-methionine-dependent methyltransferases"/>
    <property type="match status" value="1"/>
</dbReference>
<feature type="binding site" evidence="7">
    <location>
        <position position="118"/>
    </location>
    <ligand>
        <name>S-adenosyl-L-methionine</name>
        <dbReference type="ChEBI" id="CHEBI:59789"/>
    </ligand>
</feature>
<evidence type="ECO:0000256" key="2">
    <source>
        <dbReference type="ARBA" id="ARBA00003015"/>
    </source>
</evidence>
<comment type="catalytic activity">
    <reaction evidence="1 7">
        <text>guanosine(46) in tRNA + S-adenosyl-L-methionine = N(7)-methylguanosine(46) in tRNA + S-adenosyl-L-homocysteine</text>
        <dbReference type="Rhea" id="RHEA:42708"/>
        <dbReference type="Rhea" id="RHEA-COMP:10188"/>
        <dbReference type="Rhea" id="RHEA-COMP:10189"/>
        <dbReference type="ChEBI" id="CHEBI:57856"/>
        <dbReference type="ChEBI" id="CHEBI:59789"/>
        <dbReference type="ChEBI" id="CHEBI:74269"/>
        <dbReference type="ChEBI" id="CHEBI:74480"/>
        <dbReference type="EC" id="2.1.1.33"/>
    </reaction>
</comment>
<evidence type="ECO:0000256" key="3">
    <source>
        <dbReference type="ARBA" id="ARBA00022603"/>
    </source>
</evidence>
<gene>
    <name evidence="7 8" type="primary">trmB</name>
    <name evidence="8" type="ORF">TM074_03395</name>
</gene>
<proteinExistence type="inferred from homology"/>
<dbReference type="GO" id="GO:0008176">
    <property type="term" value="F:tRNA (guanine(46)-N7)-methyltransferase activity"/>
    <property type="evidence" value="ECO:0007669"/>
    <property type="project" value="UniProtKB-UniRule"/>
</dbReference>
<reference evidence="8" key="1">
    <citation type="submission" date="2024-06" db="EMBL/GenBank/DDBJ databases">
        <authorList>
            <person name="Atkinson C."/>
            <person name="McLean J."/>
            <person name="Gallagher L."/>
            <person name="Bor B."/>
            <person name="Mougous J."/>
        </authorList>
    </citation>
    <scope>NUCLEOTIDE SEQUENCE</scope>
    <source>
        <strain evidence="8">TM7-074</strain>
    </source>
</reference>
<dbReference type="EC" id="2.1.1.33" evidence="7"/>
<evidence type="ECO:0000313" key="8">
    <source>
        <dbReference type="EMBL" id="XDN89719.1"/>
    </source>
</evidence>
<keyword evidence="6 7" id="KW-0819">tRNA processing</keyword>
<comment type="pathway">
    <text evidence="7">tRNA modification; N(7)-methylguanine-tRNA biosynthesis.</text>
</comment>
<dbReference type="RefSeq" id="WP_369000290.1">
    <property type="nucleotide sequence ID" value="NZ_CP158487.1"/>
</dbReference>
<protein>
    <recommendedName>
        <fullName evidence="7">tRNA (guanine-N(7)-)-methyltransferase</fullName>
        <ecNumber evidence="7">2.1.1.33</ecNumber>
    </recommendedName>
    <alternativeName>
        <fullName evidence="7">tRNA (guanine(46)-N(7))-methyltransferase</fullName>
    </alternativeName>
    <alternativeName>
        <fullName evidence="7">tRNA(m7G46)-methyltransferase</fullName>
    </alternativeName>
</protein>
<dbReference type="EMBL" id="CP158487">
    <property type="protein sequence ID" value="XDN89719.1"/>
    <property type="molecule type" value="Genomic_DNA"/>
</dbReference>
<comment type="function">
    <text evidence="2 7">Catalyzes the formation of N(7)-methylguanine at position 46 (m7G46) in tRNA.</text>
</comment>
<dbReference type="AlphaFoldDB" id="A0AB39JAJ6"/>